<keyword evidence="1" id="KW-0433">Leucine-rich repeat</keyword>
<dbReference type="eggNOG" id="ENOG502SNYP">
    <property type="taxonomic scope" value="Eukaryota"/>
</dbReference>
<dbReference type="PANTHER" id="PTHR47186">
    <property type="entry name" value="LEUCINE-RICH REPEAT-CONTAINING PROTEIN 57"/>
    <property type="match status" value="1"/>
</dbReference>
<keyword evidence="4" id="KW-1185">Reference proteome</keyword>
<dbReference type="Proteomes" id="UP000000768">
    <property type="component" value="Chromosome 5"/>
</dbReference>
<dbReference type="Gene3D" id="3.80.10.10">
    <property type="entry name" value="Ribonuclease Inhibitor"/>
    <property type="match status" value="2"/>
</dbReference>
<gene>
    <name evidence="3" type="ORF">SORBI_3005G057000</name>
</gene>
<reference evidence="4" key="2">
    <citation type="journal article" date="2018" name="Plant J.">
        <title>The Sorghum bicolor reference genome: improved assembly, gene annotations, a transcriptome atlas, and signatures of genome organization.</title>
        <authorList>
            <person name="McCormick R.F."/>
            <person name="Truong S.K."/>
            <person name="Sreedasyam A."/>
            <person name="Jenkins J."/>
            <person name="Shu S."/>
            <person name="Sims D."/>
            <person name="Kennedy M."/>
            <person name="Amirebrahimi M."/>
            <person name="Weers B.D."/>
            <person name="McKinley B."/>
            <person name="Mattison A."/>
            <person name="Morishige D.T."/>
            <person name="Grimwood J."/>
            <person name="Schmutz J."/>
            <person name="Mullet J.E."/>
        </authorList>
    </citation>
    <scope>NUCLEOTIDE SEQUENCE [LARGE SCALE GENOMIC DNA]</scope>
    <source>
        <strain evidence="4">cv. BTx623</strain>
    </source>
</reference>
<protein>
    <recommendedName>
        <fullName evidence="5">NB-ARC domain-containing protein</fullName>
    </recommendedName>
</protein>
<dbReference type="InterPro" id="IPR032675">
    <property type="entry name" value="LRR_dom_sf"/>
</dbReference>
<evidence type="ECO:0000256" key="2">
    <source>
        <dbReference type="ARBA" id="ARBA00022737"/>
    </source>
</evidence>
<evidence type="ECO:0000313" key="4">
    <source>
        <dbReference type="Proteomes" id="UP000000768"/>
    </source>
</evidence>
<dbReference type="AlphaFoldDB" id="A0A1Z5RGU9"/>
<reference evidence="3 4" key="1">
    <citation type="journal article" date="2009" name="Nature">
        <title>The Sorghum bicolor genome and the diversification of grasses.</title>
        <authorList>
            <person name="Paterson A.H."/>
            <person name="Bowers J.E."/>
            <person name="Bruggmann R."/>
            <person name="Dubchak I."/>
            <person name="Grimwood J."/>
            <person name="Gundlach H."/>
            <person name="Haberer G."/>
            <person name="Hellsten U."/>
            <person name="Mitros T."/>
            <person name="Poliakov A."/>
            <person name="Schmutz J."/>
            <person name="Spannagl M."/>
            <person name="Tang H."/>
            <person name="Wang X."/>
            <person name="Wicker T."/>
            <person name="Bharti A.K."/>
            <person name="Chapman J."/>
            <person name="Feltus F.A."/>
            <person name="Gowik U."/>
            <person name="Grigoriev I.V."/>
            <person name="Lyons E."/>
            <person name="Maher C.A."/>
            <person name="Martis M."/>
            <person name="Narechania A."/>
            <person name="Otillar R.P."/>
            <person name="Penning B.W."/>
            <person name="Salamov A.A."/>
            <person name="Wang Y."/>
            <person name="Zhang L."/>
            <person name="Carpita N.C."/>
            <person name="Freeling M."/>
            <person name="Gingle A.R."/>
            <person name="Hash C.T."/>
            <person name="Keller B."/>
            <person name="Klein P."/>
            <person name="Kresovich S."/>
            <person name="McCann M.C."/>
            <person name="Ming R."/>
            <person name="Peterson D.G."/>
            <person name="Mehboob-ur-Rahman"/>
            <person name="Ware D."/>
            <person name="Westhoff P."/>
            <person name="Mayer K.F."/>
            <person name="Messing J."/>
            <person name="Rokhsar D.S."/>
        </authorList>
    </citation>
    <scope>NUCLEOTIDE SEQUENCE [LARGE SCALE GENOMIC DNA]</scope>
    <source>
        <strain evidence="4">cv. BTx623</strain>
    </source>
</reference>
<sequence>DVKQIAAEESYFGYSKLSDYLMLQAFGQNSILWIGLDYSIRSDPIFELQPVLSPIVERIREALEGKRHLLLVENLHVPVSLDVLVSTMGDRRPSVLNNRRWLISTTSKDVCEKSRGDKGYDFWVYHLTPEYYYAPSFSDLRERDWAVLIKEALLDAARSIYSTLEDKGYPVKFWLHVAQQCLYYGILYHKLQEDDGSKASNASSITSDELVRCWVAEDLLFSTTVSTNTQEATVKEQSNYYRSAYEAGKVVIEALHEYSLLPIYSVSTSTVSNSSPIDVNTGVSKLAGTVPQEQPRWVSFLNDDGRHVSWNCWPRETRGDIKMTTLILRGCSDMSAFRLDKLLTPHLHVLDLSYTPINSLPLSFSNVLNLYLLSLRGCSQLKILSPIPPNSEKQSSPLAHLENLAVLDMNGVPLIELIQQDGSNKRNLHYLDLSGSKFSTLPSEFFCEMSSLEELIFGNCTNLRELPLSMAQLSNLLVLHVEGTQITAFPDHMFQNMQSLHTLKLINNMVLISLPMSLSEANSLELHISNCIRLTLQILWELLPFLENLYIQTWEALEDIKILGHPNLRTFSLSRPWVRCLSLSGCSKLKSVNFGDDVRALEDVDLSGTAIEELPHNLPNLPQLKMLLLVGVPCFRRFPWHQLVRFPKVFYLDHCANDDSQIQQMFYQKKTCGDENQQKEEGQFLQSFNVQVKPCNVTGKKPQNNEAELSTMIQKNSTYHDVQYSKPASVVSMMKLQPKQRHVEISAVNQYPNGLRHILSVTNSIFITDDNFVSCLTDLSNSLMTLEECLLLDCNQMTVVFRMRPPVTEVLESLRILQASCLKNLLCIVEPVRDWRTRYDSKLFPYSMSLPALETLVILFCSNLKTIFYCGPYYAVQLSPLPNIKSIYLQELPQLLHIHDLVKFQFETPKWEKLFVRGCQSFRHLPFLKKKYPKYKVRVNGEREWWNRLQLKLPEQSYYYLHVAPPEFVSRKKHIIESYLR</sequence>
<feature type="non-terminal residue" evidence="3">
    <location>
        <position position="981"/>
    </location>
</feature>
<dbReference type="InParanoid" id="A0A1Z5RGU9"/>
<dbReference type="Gramene" id="OQU82982">
    <property type="protein sequence ID" value="OQU82982"/>
    <property type="gene ID" value="SORBI_3005G057000"/>
</dbReference>
<keyword evidence="2" id="KW-0677">Repeat</keyword>
<dbReference type="EMBL" id="CM000764">
    <property type="protein sequence ID" value="OQU82982.1"/>
    <property type="molecule type" value="Genomic_DNA"/>
</dbReference>
<evidence type="ECO:0000256" key="1">
    <source>
        <dbReference type="ARBA" id="ARBA00022614"/>
    </source>
</evidence>
<evidence type="ECO:0000313" key="3">
    <source>
        <dbReference type="EMBL" id="OQU82982.1"/>
    </source>
</evidence>
<dbReference type="SMART" id="SM00369">
    <property type="entry name" value="LRR_TYP"/>
    <property type="match status" value="4"/>
</dbReference>
<evidence type="ECO:0008006" key="5">
    <source>
        <dbReference type="Google" id="ProtNLM"/>
    </source>
</evidence>
<dbReference type="InterPro" id="IPR003591">
    <property type="entry name" value="Leu-rich_rpt_typical-subtyp"/>
</dbReference>
<name>A0A1Z5RGU9_SORBI</name>
<dbReference type="OMA" id="GHNLETM"/>
<dbReference type="SUPFAM" id="SSF52058">
    <property type="entry name" value="L domain-like"/>
    <property type="match status" value="1"/>
</dbReference>
<accession>A0A1Z5RGU9</accession>
<proteinExistence type="predicted"/>
<dbReference type="PANTHER" id="PTHR47186:SF3">
    <property type="entry name" value="OS09G0267800 PROTEIN"/>
    <property type="match status" value="1"/>
</dbReference>
<organism evidence="3 4">
    <name type="scientific">Sorghum bicolor</name>
    <name type="common">Sorghum</name>
    <name type="synonym">Sorghum vulgare</name>
    <dbReference type="NCBI Taxonomy" id="4558"/>
    <lineage>
        <taxon>Eukaryota</taxon>
        <taxon>Viridiplantae</taxon>
        <taxon>Streptophyta</taxon>
        <taxon>Embryophyta</taxon>
        <taxon>Tracheophyta</taxon>
        <taxon>Spermatophyta</taxon>
        <taxon>Magnoliopsida</taxon>
        <taxon>Liliopsida</taxon>
        <taxon>Poales</taxon>
        <taxon>Poaceae</taxon>
        <taxon>PACMAD clade</taxon>
        <taxon>Panicoideae</taxon>
        <taxon>Andropogonodae</taxon>
        <taxon>Andropogoneae</taxon>
        <taxon>Sorghinae</taxon>
        <taxon>Sorghum</taxon>
    </lineage>
</organism>